<dbReference type="eggNOG" id="COG0251">
    <property type="taxonomic scope" value="Bacteria"/>
</dbReference>
<geneLocation type="plasmid" evidence="3">
    <name>II</name>
</geneLocation>
<name>A0A068T151_NEOGA</name>
<dbReference type="GeneID" id="24261392"/>
<gene>
    <name evidence="2" type="ORF">RG540_PA14570</name>
</gene>
<dbReference type="Gene3D" id="3.30.1330.40">
    <property type="entry name" value="RutC-like"/>
    <property type="match status" value="1"/>
</dbReference>
<reference evidence="3" key="1">
    <citation type="journal article" date="2014" name="BMC Genomics">
        <title>Genome sequencing of two Neorhizobium galegae strains reveals a noeT gene responsible for the unusual acetylation of the nodulation factors.</title>
        <authorList>
            <person name="Osterman J."/>
            <person name="Marsh J."/>
            <person name="Laine P.K."/>
            <person name="Zeng Z."/>
            <person name="Alatalo E."/>
            <person name="Sullivan J.T."/>
            <person name="Young J.P."/>
            <person name="Thomas-Oates J."/>
            <person name="Paulin L."/>
            <person name="Lindstrom K."/>
        </authorList>
    </citation>
    <scope>NUCLEOTIDE SEQUENCE [LARGE SCALE GENOMIC DNA]</scope>
    <source>
        <strain evidence="3">HAMBI 540</strain>
    </source>
</reference>
<keyword evidence="3" id="KW-1185">Reference proteome</keyword>
<dbReference type="CDD" id="cd02199">
    <property type="entry name" value="YjgF_YER057c_UK114_like_1"/>
    <property type="match status" value="1"/>
</dbReference>
<dbReference type="EMBL" id="HG938354">
    <property type="protein sequence ID" value="CDN52133.1"/>
    <property type="molecule type" value="Genomic_DNA"/>
</dbReference>
<protein>
    <submittedName>
        <fullName evidence="2">Endoribonuclease L-PSP</fullName>
    </submittedName>
</protein>
<organism evidence="2 3">
    <name type="scientific">Neorhizobium galegae bv. orientalis str. HAMBI 540</name>
    <dbReference type="NCBI Taxonomy" id="1028800"/>
    <lineage>
        <taxon>Bacteria</taxon>
        <taxon>Pseudomonadati</taxon>
        <taxon>Pseudomonadota</taxon>
        <taxon>Alphaproteobacteria</taxon>
        <taxon>Hyphomicrobiales</taxon>
        <taxon>Rhizobiaceae</taxon>
        <taxon>Rhizobium/Agrobacterium group</taxon>
        <taxon>Neorhizobium</taxon>
    </lineage>
</organism>
<dbReference type="OrthoDB" id="9806350at2"/>
<dbReference type="KEGG" id="ngg:RG540_PA14570"/>
<accession>A0A068T151</accession>
<evidence type="ECO:0000313" key="3">
    <source>
        <dbReference type="Proteomes" id="UP000028181"/>
    </source>
</evidence>
<dbReference type="InterPro" id="IPR035959">
    <property type="entry name" value="RutC-like_sf"/>
</dbReference>
<sequence>MGVVVARLSELGIVLPAIAPASGNYIPYRLVGSLLFVSGQIPRIDGVEHYVGVVGHDISPEDGYKAARLCALNIVARVNAALDGDLGRVVACAQLRGFVNAPADFGGHPAVIDGASDLLVEIFGDKGRHVRTAIGAGSLPRGSSVEVDAIFEVAPKA</sequence>
<keyword evidence="2" id="KW-0614">Plasmid</keyword>
<dbReference type="SUPFAM" id="SSF55298">
    <property type="entry name" value="YjgF-like"/>
    <property type="match status" value="1"/>
</dbReference>
<proteinExistence type="predicted"/>
<dbReference type="PANTHER" id="PTHR43760:SF1">
    <property type="entry name" value="ENDORIBONUCLEASE L-PSP_CHORISMATE MUTASE-LIKE DOMAIN-CONTAINING PROTEIN"/>
    <property type="match status" value="1"/>
</dbReference>
<dbReference type="RefSeq" id="WP_041365943.1">
    <property type="nucleotide sequence ID" value="NZ_HG938354.1"/>
</dbReference>
<dbReference type="PATRIC" id="fig|1028800.3.peg.6106"/>
<dbReference type="InterPro" id="IPR013813">
    <property type="entry name" value="Endoribo_LPSP/chorism_mut-like"/>
</dbReference>
<dbReference type="AlphaFoldDB" id="A0A068T151"/>
<evidence type="ECO:0000313" key="2">
    <source>
        <dbReference type="EMBL" id="CDN52133.1"/>
    </source>
</evidence>
<evidence type="ECO:0000259" key="1">
    <source>
        <dbReference type="Pfam" id="PF14588"/>
    </source>
</evidence>
<dbReference type="Proteomes" id="UP000028181">
    <property type="component" value="Plasmid pHAMBI540a"/>
</dbReference>
<dbReference type="HOGENOM" id="CLU_104845_0_1_5"/>
<feature type="domain" description="Endoribonuclease L-PSP/chorismate mutase-like" evidence="1">
    <location>
        <begin position="6"/>
        <end position="143"/>
    </location>
</feature>
<dbReference type="Pfam" id="PF14588">
    <property type="entry name" value="YjgF_endoribonc"/>
    <property type="match status" value="1"/>
</dbReference>
<dbReference type="PANTHER" id="PTHR43760">
    <property type="entry name" value="ENDORIBONUCLEASE-RELATED"/>
    <property type="match status" value="1"/>
</dbReference>